<comment type="similarity">
    <text evidence="3">Belongs to the serine/threonine dehydratase family.</text>
</comment>
<evidence type="ECO:0000256" key="3">
    <source>
        <dbReference type="ARBA" id="ARBA00010869"/>
    </source>
</evidence>
<dbReference type="GO" id="GO:0004794">
    <property type="term" value="F:threonine deaminase activity"/>
    <property type="evidence" value="ECO:0007669"/>
    <property type="project" value="UniProtKB-EC"/>
</dbReference>
<dbReference type="InterPro" id="IPR036052">
    <property type="entry name" value="TrpB-like_PALP_sf"/>
</dbReference>
<keyword evidence="12" id="KW-1185">Reference proteome</keyword>
<sequence>MPRRLPWTGARTRSPTASWTPSWHGAPSSGPPRARAATGTAAPREVPLPGADRARRCSPQAQRAHPPLPRKHRGQPVNDPTASRAPDLQDVLRSRRRQEGRARRTPVLTDPRLDTALGRRVAVKAEFLQRAGSFKFRGIDNAVECLDPAAAARGVVIVSSGNAGQAAALSAALRGVRCTVVMGDDAVPTKVRAVRSLGATVVSAGTTTEDVFRTCDELVAEHGWTLLHPFDHPEVIAGHGSLSLEVLEDCPEVGTVVVPAGGGGLLASVGLVMKSLAPKVRVIGVQPVGSDAVRRSFAAGTPVALDRPAHSIADGLVLEQAGDLTCSLIGDYVDDVVVVDDEAICRAMELAWTALRVAVEPSAAASLAALMSTRWNGGLEVAVATGGNFDPALLAHVTSGGTAEAWMSRPAAPGAPLDPDH</sequence>
<dbReference type="Pfam" id="PF00291">
    <property type="entry name" value="PALP"/>
    <property type="match status" value="1"/>
</dbReference>
<reference evidence="11 12" key="1">
    <citation type="submission" date="2019-10" db="EMBL/GenBank/DDBJ databases">
        <title>Streptomyces sp. strain GY16 isolated from leaves of Broussonetia papyrifera.</title>
        <authorList>
            <person name="Mo P."/>
        </authorList>
    </citation>
    <scope>NUCLEOTIDE SEQUENCE [LARGE SCALE GENOMIC DNA]</scope>
    <source>
        <strain evidence="11 12">GY16</strain>
    </source>
</reference>
<evidence type="ECO:0000256" key="1">
    <source>
        <dbReference type="ARBA" id="ARBA00001274"/>
    </source>
</evidence>
<comment type="catalytic activity">
    <reaction evidence="1">
        <text>L-threonine = 2-oxobutanoate + NH4(+)</text>
        <dbReference type="Rhea" id="RHEA:22108"/>
        <dbReference type="ChEBI" id="CHEBI:16763"/>
        <dbReference type="ChEBI" id="CHEBI:28938"/>
        <dbReference type="ChEBI" id="CHEBI:57926"/>
        <dbReference type="EC" id="4.3.1.19"/>
    </reaction>
</comment>
<dbReference type="FunFam" id="3.40.50.1100:FF:000005">
    <property type="entry name" value="Threonine dehydratase catabolic"/>
    <property type="match status" value="1"/>
</dbReference>
<dbReference type="KEGG" id="sphv:F9278_41800"/>
<proteinExistence type="inferred from homology"/>
<organism evidence="11 12">
    <name type="scientific">Streptomyces phaeolivaceus</name>
    <dbReference type="NCBI Taxonomy" id="2653200"/>
    <lineage>
        <taxon>Bacteria</taxon>
        <taxon>Bacillati</taxon>
        <taxon>Actinomycetota</taxon>
        <taxon>Actinomycetes</taxon>
        <taxon>Kitasatosporales</taxon>
        <taxon>Streptomycetaceae</taxon>
        <taxon>Streptomyces</taxon>
    </lineage>
</organism>
<evidence type="ECO:0000256" key="5">
    <source>
        <dbReference type="ARBA" id="ARBA00022898"/>
    </source>
</evidence>
<keyword evidence="5" id="KW-0663">Pyridoxal phosphate</keyword>
<dbReference type="AlphaFoldDB" id="A0A5P8KFV1"/>
<dbReference type="GO" id="GO:0006567">
    <property type="term" value="P:L-threonine catabolic process"/>
    <property type="evidence" value="ECO:0007669"/>
    <property type="project" value="TreeGrafter"/>
</dbReference>
<evidence type="ECO:0000313" key="11">
    <source>
        <dbReference type="EMBL" id="QFR01639.1"/>
    </source>
</evidence>
<evidence type="ECO:0000256" key="2">
    <source>
        <dbReference type="ARBA" id="ARBA00001933"/>
    </source>
</evidence>
<feature type="compositionally biased region" description="Low complexity" evidence="9">
    <location>
        <begin position="25"/>
        <end position="44"/>
    </location>
</feature>
<dbReference type="PANTHER" id="PTHR48078:SF6">
    <property type="entry name" value="L-THREONINE DEHYDRATASE CATABOLIC TDCB"/>
    <property type="match status" value="1"/>
</dbReference>
<dbReference type="InterPro" id="IPR001926">
    <property type="entry name" value="TrpB-like_PALP"/>
</dbReference>
<dbReference type="Proteomes" id="UP000327294">
    <property type="component" value="Chromosome"/>
</dbReference>
<feature type="compositionally biased region" description="Polar residues" evidence="9">
    <location>
        <begin position="11"/>
        <end position="21"/>
    </location>
</feature>
<dbReference type="SUPFAM" id="SSF53686">
    <property type="entry name" value="Tryptophan synthase beta subunit-like PLP-dependent enzymes"/>
    <property type="match status" value="1"/>
</dbReference>
<dbReference type="GO" id="GO:0006565">
    <property type="term" value="P:L-serine catabolic process"/>
    <property type="evidence" value="ECO:0007669"/>
    <property type="project" value="TreeGrafter"/>
</dbReference>
<dbReference type="GO" id="GO:0003941">
    <property type="term" value="F:L-serine ammonia-lyase activity"/>
    <property type="evidence" value="ECO:0007669"/>
    <property type="project" value="TreeGrafter"/>
</dbReference>
<dbReference type="EMBL" id="CP045096">
    <property type="protein sequence ID" value="QFR01639.1"/>
    <property type="molecule type" value="Genomic_DNA"/>
</dbReference>
<dbReference type="GO" id="GO:0009097">
    <property type="term" value="P:isoleucine biosynthetic process"/>
    <property type="evidence" value="ECO:0007669"/>
    <property type="project" value="TreeGrafter"/>
</dbReference>
<gene>
    <name evidence="11" type="ORF">F9278_41800</name>
</gene>
<evidence type="ECO:0000256" key="6">
    <source>
        <dbReference type="ARBA" id="ARBA00023239"/>
    </source>
</evidence>
<name>A0A5P8KFV1_9ACTN</name>
<keyword evidence="6" id="KW-0456">Lyase</keyword>
<protein>
    <recommendedName>
        <fullName evidence="4">threonine ammonia-lyase</fullName>
        <ecNumber evidence="4">4.3.1.19</ecNumber>
    </recommendedName>
    <alternativeName>
        <fullName evidence="8">Threonine deaminase</fullName>
    </alternativeName>
</protein>
<evidence type="ECO:0000256" key="9">
    <source>
        <dbReference type="SAM" id="MobiDB-lite"/>
    </source>
</evidence>
<feature type="region of interest" description="Disordered" evidence="9">
    <location>
        <begin position="1"/>
        <end position="105"/>
    </location>
</feature>
<comment type="cofactor">
    <cofactor evidence="2">
        <name>pyridoxal 5'-phosphate</name>
        <dbReference type="ChEBI" id="CHEBI:597326"/>
    </cofactor>
</comment>
<feature type="domain" description="Tryptophan synthase beta chain-like PALP" evidence="10">
    <location>
        <begin position="103"/>
        <end position="378"/>
    </location>
</feature>
<evidence type="ECO:0000256" key="4">
    <source>
        <dbReference type="ARBA" id="ARBA00012096"/>
    </source>
</evidence>
<evidence type="ECO:0000256" key="8">
    <source>
        <dbReference type="ARBA" id="ARBA00031427"/>
    </source>
</evidence>
<evidence type="ECO:0000313" key="12">
    <source>
        <dbReference type="Proteomes" id="UP000327294"/>
    </source>
</evidence>
<comment type="function">
    <text evidence="7">Catalyzes the anaerobic formation of alpha-ketobutyrate and ammonia from threonine in a two-step reaction. The first step involved a dehydration of threonine and a production of enamine intermediates (aminocrotonate), which tautomerizes to its imine form (iminobutyrate). Both intermediates are unstable and short-lived. The second step is the nonenzymatic hydrolysis of the enamine/imine intermediates to form 2-ketobutyrate and free ammonia. In the low water environment of the cell, the second step is accelerated by RidA.</text>
</comment>
<evidence type="ECO:0000256" key="7">
    <source>
        <dbReference type="ARBA" id="ARBA00025527"/>
    </source>
</evidence>
<dbReference type="InterPro" id="IPR050147">
    <property type="entry name" value="Ser/Thr_Dehydratase"/>
</dbReference>
<dbReference type="PANTHER" id="PTHR48078">
    <property type="entry name" value="THREONINE DEHYDRATASE, MITOCHONDRIAL-RELATED"/>
    <property type="match status" value="1"/>
</dbReference>
<evidence type="ECO:0000259" key="10">
    <source>
        <dbReference type="Pfam" id="PF00291"/>
    </source>
</evidence>
<dbReference type="Gene3D" id="3.40.50.1100">
    <property type="match status" value="2"/>
</dbReference>
<feature type="compositionally biased region" description="Basic and acidic residues" evidence="9">
    <location>
        <begin position="90"/>
        <end position="102"/>
    </location>
</feature>
<dbReference type="EC" id="4.3.1.19" evidence="4"/>
<accession>A0A5P8KFV1</accession>